<evidence type="ECO:0000256" key="1">
    <source>
        <dbReference type="ARBA" id="ARBA00022801"/>
    </source>
</evidence>
<dbReference type="PANTHER" id="PTHR22946">
    <property type="entry name" value="DIENELACTONE HYDROLASE DOMAIN-CONTAINING PROTEIN-RELATED"/>
    <property type="match status" value="1"/>
</dbReference>
<protein>
    <submittedName>
        <fullName evidence="3">Putative redox protein</fullName>
    </submittedName>
</protein>
<dbReference type="Proteomes" id="UP000198658">
    <property type="component" value="Unassembled WGS sequence"/>
</dbReference>
<dbReference type="InterPro" id="IPR029058">
    <property type="entry name" value="AB_hydrolase_fold"/>
</dbReference>
<dbReference type="RefSeq" id="WP_091387474.1">
    <property type="nucleotide sequence ID" value="NZ_FNQO01000002.1"/>
</dbReference>
<dbReference type="Gene3D" id="3.40.50.1820">
    <property type="entry name" value="alpha/beta hydrolase"/>
    <property type="match status" value="1"/>
</dbReference>
<dbReference type="SUPFAM" id="SSF53474">
    <property type="entry name" value="alpha/beta-Hydrolases"/>
    <property type="match status" value="1"/>
</dbReference>
<organism evidence="3 4">
    <name type="scientific">Microbulbifer marinus</name>
    <dbReference type="NCBI Taxonomy" id="658218"/>
    <lineage>
        <taxon>Bacteria</taxon>
        <taxon>Pseudomonadati</taxon>
        <taxon>Pseudomonadota</taxon>
        <taxon>Gammaproteobacteria</taxon>
        <taxon>Cellvibrionales</taxon>
        <taxon>Microbulbiferaceae</taxon>
        <taxon>Microbulbifer</taxon>
    </lineage>
</organism>
<dbReference type="GO" id="GO:0052689">
    <property type="term" value="F:carboxylic ester hydrolase activity"/>
    <property type="evidence" value="ECO:0007669"/>
    <property type="project" value="UniProtKB-ARBA"/>
</dbReference>
<evidence type="ECO:0000259" key="2">
    <source>
        <dbReference type="Pfam" id="PF12146"/>
    </source>
</evidence>
<accession>A0A1H3YMP0</accession>
<evidence type="ECO:0000313" key="4">
    <source>
        <dbReference type="Proteomes" id="UP000198658"/>
    </source>
</evidence>
<dbReference type="STRING" id="658218.SAMN05216562_1838"/>
<gene>
    <name evidence="3" type="ORF">SAMN05216562_1838</name>
</gene>
<dbReference type="EMBL" id="FNQO01000002">
    <property type="protein sequence ID" value="SEA12254.1"/>
    <property type="molecule type" value="Genomic_DNA"/>
</dbReference>
<feature type="domain" description="Serine aminopeptidase S33" evidence="2">
    <location>
        <begin position="47"/>
        <end position="139"/>
    </location>
</feature>
<name>A0A1H3YMP0_9GAMM</name>
<dbReference type="PANTHER" id="PTHR22946:SF9">
    <property type="entry name" value="POLYKETIDE TRANSFERASE AF380"/>
    <property type="match status" value="1"/>
</dbReference>
<dbReference type="AlphaFoldDB" id="A0A1H3YMP0"/>
<dbReference type="Pfam" id="PF12146">
    <property type="entry name" value="Hydrolase_4"/>
    <property type="match status" value="1"/>
</dbReference>
<keyword evidence="1" id="KW-0378">Hydrolase</keyword>
<evidence type="ECO:0000313" key="3">
    <source>
        <dbReference type="EMBL" id="SEA12254.1"/>
    </source>
</evidence>
<reference evidence="4" key="1">
    <citation type="submission" date="2016-10" db="EMBL/GenBank/DDBJ databases">
        <authorList>
            <person name="Varghese N."/>
            <person name="Submissions S."/>
        </authorList>
    </citation>
    <scope>NUCLEOTIDE SEQUENCE [LARGE SCALE GENOMIC DNA]</scope>
    <source>
        <strain evidence="4">CGMCC 1.10657</strain>
    </source>
</reference>
<proteinExistence type="predicted"/>
<dbReference type="OrthoDB" id="9789573at2"/>
<dbReference type="InterPro" id="IPR050261">
    <property type="entry name" value="FrsA_esterase"/>
</dbReference>
<keyword evidence="4" id="KW-1185">Reference proteome</keyword>
<sequence>MSKRHKVEFNGGSGARLAGILEMPDRGKPHAYALFAHCFTCGKDVVSAARIARKLADLGIAVLRFDFTGLGASEGEFAETNFSSNVQDLLCAADYLHAEHHPVDLLIGHSLGGAAVLAAASEIGEAKAIVTIAAPADPDHVIKQFACAIDTIEQQGQAQVELAGRPFTIKKHFLDDLDKHKMGYIHELGRPLLIYHSPVDQTVSIDEAAEIYNRARHPKSFISLDRADHLLTRREDADYVANTLVAWVEPYLSAGAERG</sequence>
<dbReference type="InterPro" id="IPR022742">
    <property type="entry name" value="Hydrolase_4"/>
</dbReference>